<dbReference type="Proteomes" id="UP000260862">
    <property type="component" value="Unassembled WGS sequence"/>
</dbReference>
<reference evidence="1 2" key="1">
    <citation type="submission" date="2018-08" db="EMBL/GenBank/DDBJ databases">
        <title>A genome reference for cultivated species of the human gut microbiota.</title>
        <authorList>
            <person name="Zou Y."/>
            <person name="Xue W."/>
            <person name="Luo G."/>
        </authorList>
    </citation>
    <scope>NUCLEOTIDE SEQUENCE [LARGE SCALE GENOMIC DNA]</scope>
    <source>
        <strain evidence="1 2">TF10-3AC</strain>
    </source>
</reference>
<evidence type="ECO:0008006" key="3">
    <source>
        <dbReference type="Google" id="ProtNLM"/>
    </source>
</evidence>
<organism evidence="1 2">
    <name type="scientific">Phocaeicola plebeius</name>
    <dbReference type="NCBI Taxonomy" id="310297"/>
    <lineage>
        <taxon>Bacteria</taxon>
        <taxon>Pseudomonadati</taxon>
        <taxon>Bacteroidota</taxon>
        <taxon>Bacteroidia</taxon>
        <taxon>Bacteroidales</taxon>
        <taxon>Bacteroidaceae</taxon>
        <taxon>Phocaeicola</taxon>
    </lineage>
</organism>
<evidence type="ECO:0000313" key="2">
    <source>
        <dbReference type="Proteomes" id="UP000260862"/>
    </source>
</evidence>
<dbReference type="RefSeq" id="WP_117673799.1">
    <property type="nucleotide sequence ID" value="NZ_CABOGR010000031.1"/>
</dbReference>
<dbReference type="EMBL" id="QSQT01000031">
    <property type="protein sequence ID" value="RGK52507.1"/>
    <property type="molecule type" value="Genomic_DNA"/>
</dbReference>
<proteinExistence type="predicted"/>
<comment type="caution">
    <text evidence="1">The sequence shown here is derived from an EMBL/GenBank/DDBJ whole genome shotgun (WGS) entry which is preliminary data.</text>
</comment>
<sequence length="402" mass="45659">MQLNMRTIWGENKWKLATFILAILTVTASVLYIYRYEPFSSGLEITDELGGNIFPVTILSTATTDAQLIVPADSTYLGNPKSCIGIKIRSPHANSKLHIELAETPFFAHSVSEFILPESGKEYLVFPDVIWNYQALLENTQAMPVTVSIQAKVNNNRTYSAVHTYSVRSINECLLGYIDSKMKFHDTSDFFAAYVNEDNPNISQVLREALDSRIVNRFWGYQSKDPKVVDKQVYALWYVLQKRGFKYSSISNSSLSSNVVFTQRVRTFDDALQSAQINCVDGSVLFASLLKAININPILVRVPGHMFVGYYTDRLHQEIHFLETSMIGDVNLDDFFPEEKLDSTMAGKSQESVSKFMFEKSKEYATRIYSEHKDLIHSGKVNYMFLEIDKATRAYVQPIAAK</sequence>
<gene>
    <name evidence="1" type="ORF">DXD04_13670</name>
</gene>
<keyword evidence="2" id="KW-1185">Reference proteome</keyword>
<name>A0A3E4MS73_9BACT</name>
<accession>A0A3E4MS73</accession>
<protein>
    <recommendedName>
        <fullName evidence="3">Transglutaminase domain-containing protein</fullName>
    </recommendedName>
</protein>
<dbReference type="AlphaFoldDB" id="A0A3E4MS73"/>
<evidence type="ECO:0000313" key="1">
    <source>
        <dbReference type="EMBL" id="RGK52507.1"/>
    </source>
</evidence>